<dbReference type="PANTHER" id="PTHR44329:SF214">
    <property type="entry name" value="PROTEIN KINASE DOMAIN-CONTAINING PROTEIN"/>
    <property type="match status" value="1"/>
</dbReference>
<dbReference type="InterPro" id="IPR008271">
    <property type="entry name" value="Ser/Thr_kinase_AS"/>
</dbReference>
<feature type="domain" description="Protein kinase" evidence="4">
    <location>
        <begin position="387"/>
        <end position="662"/>
    </location>
</feature>
<dbReference type="SUPFAM" id="SSF56112">
    <property type="entry name" value="Protein kinase-like (PK-like)"/>
    <property type="match status" value="1"/>
</dbReference>
<dbReference type="GO" id="GO:0004674">
    <property type="term" value="F:protein serine/threonine kinase activity"/>
    <property type="evidence" value="ECO:0007669"/>
    <property type="project" value="TreeGrafter"/>
</dbReference>
<dbReference type="EMBL" id="JAACJM010000004">
    <property type="protein sequence ID" value="KAF5373016.1"/>
    <property type="molecule type" value="Genomic_DNA"/>
</dbReference>
<feature type="compositionally biased region" description="Polar residues" evidence="2">
    <location>
        <begin position="879"/>
        <end position="890"/>
    </location>
</feature>
<dbReference type="InterPro" id="IPR008278">
    <property type="entry name" value="4-PPantetheinyl_Trfase_dom"/>
</dbReference>
<feature type="compositionally biased region" description="Polar residues" evidence="2">
    <location>
        <begin position="776"/>
        <end position="795"/>
    </location>
</feature>
<dbReference type="Gene3D" id="1.10.510.10">
    <property type="entry name" value="Transferase(Phosphotransferase) domain 1"/>
    <property type="match status" value="1"/>
</dbReference>
<feature type="region of interest" description="Disordered" evidence="2">
    <location>
        <begin position="775"/>
        <end position="853"/>
    </location>
</feature>
<dbReference type="AlphaFoldDB" id="A0A8H5GXQ0"/>
<dbReference type="Proteomes" id="UP000559256">
    <property type="component" value="Unassembled WGS sequence"/>
</dbReference>
<dbReference type="PROSITE" id="PS00108">
    <property type="entry name" value="PROTEIN_KINASE_ST"/>
    <property type="match status" value="1"/>
</dbReference>
<dbReference type="OrthoDB" id="346907at2759"/>
<dbReference type="GO" id="GO:0000287">
    <property type="term" value="F:magnesium ion binding"/>
    <property type="evidence" value="ECO:0007669"/>
    <property type="project" value="InterPro"/>
</dbReference>
<dbReference type="InterPro" id="IPR051681">
    <property type="entry name" value="Ser/Thr_Kinases-Pseudokinases"/>
</dbReference>
<dbReference type="InterPro" id="IPR000719">
    <property type="entry name" value="Prot_kinase_dom"/>
</dbReference>
<proteinExistence type="predicted"/>
<protein>
    <recommendedName>
        <fullName evidence="4">Protein kinase domain-containing protein</fullName>
    </recommendedName>
</protein>
<dbReference type="Pfam" id="PF01648">
    <property type="entry name" value="ACPS"/>
    <property type="match status" value="1"/>
</dbReference>
<feature type="signal peptide" evidence="3">
    <location>
        <begin position="1"/>
        <end position="15"/>
    </location>
</feature>
<feature type="compositionally biased region" description="Low complexity" evidence="2">
    <location>
        <begin position="1127"/>
        <end position="1139"/>
    </location>
</feature>
<name>A0A8H5GXQ0_9AGAR</name>
<dbReference type="InterPro" id="IPR001245">
    <property type="entry name" value="Ser-Thr/Tyr_kinase_cat_dom"/>
</dbReference>
<dbReference type="PANTHER" id="PTHR44329">
    <property type="entry name" value="SERINE/THREONINE-PROTEIN KINASE TNNI3K-RELATED"/>
    <property type="match status" value="1"/>
</dbReference>
<evidence type="ECO:0000313" key="6">
    <source>
        <dbReference type="Proteomes" id="UP000559256"/>
    </source>
</evidence>
<accession>A0A8H5GXQ0</accession>
<feature type="compositionally biased region" description="Basic and acidic residues" evidence="2">
    <location>
        <begin position="1156"/>
        <end position="1166"/>
    </location>
</feature>
<dbReference type="PROSITE" id="PS50011">
    <property type="entry name" value="PROTEIN_KINASE_DOM"/>
    <property type="match status" value="1"/>
</dbReference>
<dbReference type="Gene3D" id="3.90.470.20">
    <property type="entry name" value="4'-phosphopantetheinyl transferase domain"/>
    <property type="match status" value="1"/>
</dbReference>
<evidence type="ECO:0000256" key="2">
    <source>
        <dbReference type="SAM" id="MobiDB-lite"/>
    </source>
</evidence>
<evidence type="ECO:0000256" key="1">
    <source>
        <dbReference type="ARBA" id="ARBA00022679"/>
    </source>
</evidence>
<organism evidence="5 6">
    <name type="scientific">Tetrapyrgos nigripes</name>
    <dbReference type="NCBI Taxonomy" id="182062"/>
    <lineage>
        <taxon>Eukaryota</taxon>
        <taxon>Fungi</taxon>
        <taxon>Dikarya</taxon>
        <taxon>Basidiomycota</taxon>
        <taxon>Agaricomycotina</taxon>
        <taxon>Agaricomycetes</taxon>
        <taxon>Agaricomycetidae</taxon>
        <taxon>Agaricales</taxon>
        <taxon>Marasmiineae</taxon>
        <taxon>Marasmiaceae</taxon>
        <taxon>Tetrapyrgos</taxon>
    </lineage>
</organism>
<feature type="compositionally biased region" description="Polar residues" evidence="2">
    <location>
        <begin position="1178"/>
        <end position="1187"/>
    </location>
</feature>
<dbReference type="SUPFAM" id="SSF56214">
    <property type="entry name" value="4'-phosphopantetheinyl transferase"/>
    <property type="match status" value="1"/>
</dbReference>
<feature type="compositionally biased region" description="Polar residues" evidence="2">
    <location>
        <begin position="817"/>
        <end position="833"/>
    </location>
</feature>
<comment type="caution">
    <text evidence="5">The sequence shown here is derived from an EMBL/GenBank/DDBJ whole genome shotgun (WGS) entry which is preliminary data.</text>
</comment>
<keyword evidence="1" id="KW-0808">Transferase</keyword>
<dbReference type="Pfam" id="PF07714">
    <property type="entry name" value="PK_Tyr_Ser-Thr"/>
    <property type="match status" value="1"/>
</dbReference>
<dbReference type="InterPro" id="IPR037143">
    <property type="entry name" value="4-PPantetheinyl_Trfase_dom_sf"/>
</dbReference>
<feature type="region of interest" description="Disordered" evidence="2">
    <location>
        <begin position="1114"/>
        <end position="1187"/>
    </location>
</feature>
<dbReference type="SMART" id="SM00220">
    <property type="entry name" value="S_TKc"/>
    <property type="match status" value="1"/>
</dbReference>
<keyword evidence="6" id="KW-1185">Reference proteome</keyword>
<keyword evidence="3" id="KW-0732">Signal</keyword>
<dbReference type="GO" id="GO:0005524">
    <property type="term" value="F:ATP binding"/>
    <property type="evidence" value="ECO:0007669"/>
    <property type="project" value="InterPro"/>
</dbReference>
<sequence>MITTLLLWLFTEGKTKIPPPINGVKQTAAEAGSIGIDVMKVALPGRHDTYWSFVPIFAEQLTPLEQSLLIPPPHIRKSFDTSRGLEHFYWIWTLKEAVTKALGIGLGFDFSRIEFDLRGTGEEGGEAHGHGGIVRIDGTVPKGWKFTKFTQVVDTGNDKHLYVGVIAEYMSEDFETVVIPHVPTSSPPYPFISHFHATSFVEDAIRELELSRRWVLRRPRVESTDLVLQCSKMLCRKPRLLRDINSLLKKRDAAKGHLQEQLRIICRVNRPEVDCVVAVYAKGRNGESGSSRCCETRTAVIHAISPEQVLHAGPIWSSQELEEDAFWSRIQAVGEHWAPYVMELLQHRLESDPVDSSLRRKLIQCMRLLNKRHEALPPSIVVHDITREGQHPITGGGFADIWKGRRNGRLVCLKVLRIFTSSSDRSKLFKDLSNEVLIWKQLHHQHILPLYGVNMELFQPSYCIISPWMSNGDIGSFLRKSASESSVDRKIGLITEIAEGLNYLHGLDPPVIHGDIKGSNVLISDDLHCRLADFGLSMIETQTQSHSITSSANNRGSIRWLAPELINPDSVHTDLAGSKTRDIYAFACTIVEVLTGRPPFPEYKMDLHVMIQVLKGNRPARPSDCSDEVWTLIQRCWSERLTERLSAVEVVKALKSMCSPTVECFLTVEEEEVEVKESKSTVIPNHVPSASPPSLRHAARYTVESSIPVIYDAFSASGSSDMVQVSPDDAGVSNVKPTMPRPISPAISAEYSQRPSSSTQARFIDEGTVPFFDSAVPSSTGAWSASSQQTPNASSALKRPAEEPPDAPNGIKRRKITQTMSSNEFFANESSGSWADEMDSLPTSTTFGMRDDDEQARIDDHDRLLKRSHSEDLSYKTAVPTTHSLNSELHQNVRRRRRMGEREREREVSSSSRTISHPEFGSFASSFTDEAASTEFGEGDIAVPSKPDVQLSEVGGLFNSFGNHPVLPSENWLGNHPEFGSFAPPFTYEAASTNFGEGDIVVTSMSDVHLSEVDGLFNSSENHPVLPSFSSWSDPAQGAGHVGEGSISAVPQVSSESSPEMVAQHREDAVWGGLAKDANVVPFQGYSTSQPSHISWDTSTDVSFFDTLDRRASLPIHYTPGGHQMEQQQPPQSGKSQSPNEQRLDPSFQFLSPSPNEDRPPSEKFRRVNRWRPLSPTLDGTNEETTTPPLKQQLVMDELSHGQYQFGYQNMDPKIPNVQPPSLDNLARLSSHAISWNDSSLLDAWREYRVRQTLY</sequence>
<gene>
    <name evidence="5" type="ORF">D9758_001463</name>
</gene>
<evidence type="ECO:0000259" key="4">
    <source>
        <dbReference type="PROSITE" id="PS50011"/>
    </source>
</evidence>
<dbReference type="InterPro" id="IPR011009">
    <property type="entry name" value="Kinase-like_dom_sf"/>
</dbReference>
<evidence type="ECO:0000256" key="3">
    <source>
        <dbReference type="SAM" id="SignalP"/>
    </source>
</evidence>
<evidence type="ECO:0000313" key="5">
    <source>
        <dbReference type="EMBL" id="KAF5373016.1"/>
    </source>
</evidence>
<dbReference type="GO" id="GO:0008897">
    <property type="term" value="F:holo-[acyl-carrier-protein] synthase activity"/>
    <property type="evidence" value="ECO:0007669"/>
    <property type="project" value="InterPro"/>
</dbReference>
<reference evidence="5 6" key="1">
    <citation type="journal article" date="2020" name="ISME J.">
        <title>Uncovering the hidden diversity of litter-decomposition mechanisms in mushroom-forming fungi.</title>
        <authorList>
            <person name="Floudas D."/>
            <person name="Bentzer J."/>
            <person name="Ahren D."/>
            <person name="Johansson T."/>
            <person name="Persson P."/>
            <person name="Tunlid A."/>
        </authorList>
    </citation>
    <scope>NUCLEOTIDE SEQUENCE [LARGE SCALE GENOMIC DNA]</scope>
    <source>
        <strain evidence="5 6">CBS 291.85</strain>
    </source>
</reference>
<feature type="region of interest" description="Disordered" evidence="2">
    <location>
        <begin position="873"/>
        <end position="923"/>
    </location>
</feature>
<feature type="chain" id="PRO_5034740136" description="Protein kinase domain-containing protein" evidence="3">
    <location>
        <begin position="16"/>
        <end position="1255"/>
    </location>
</feature>